<dbReference type="Pfam" id="PF13194">
    <property type="entry name" value="DUF4010"/>
    <property type="match status" value="1"/>
</dbReference>
<dbReference type="AlphaFoldDB" id="A0A0R0C5I5"/>
<dbReference type="EMBL" id="LDJJ01000061">
    <property type="protein sequence ID" value="KRG64608.1"/>
    <property type="molecule type" value="Genomic_DNA"/>
</dbReference>
<comment type="caution">
    <text evidence="4">The sequence shown here is derived from an EMBL/GenBank/DDBJ whole genome shotgun (WGS) entry which is preliminary data.</text>
</comment>
<feature type="domain" description="MgtC/SapB/SrpB/YhiD N-terminal" evidence="2">
    <location>
        <begin position="10"/>
        <end position="126"/>
    </location>
</feature>
<feature type="transmembrane region" description="Helical" evidence="1">
    <location>
        <begin position="140"/>
        <end position="158"/>
    </location>
</feature>
<gene>
    <name evidence="4" type="ORF">ABB27_16250</name>
</gene>
<keyword evidence="1" id="KW-0472">Membrane</keyword>
<evidence type="ECO:0000259" key="3">
    <source>
        <dbReference type="Pfam" id="PF13194"/>
    </source>
</evidence>
<feature type="transmembrane region" description="Helical" evidence="1">
    <location>
        <begin position="88"/>
        <end position="119"/>
    </location>
</feature>
<reference evidence="4 5" key="1">
    <citation type="submission" date="2015-05" db="EMBL/GenBank/DDBJ databases">
        <title>Genome sequencing and analysis of members of genus Stenotrophomonas.</title>
        <authorList>
            <person name="Patil P.P."/>
            <person name="Midha S."/>
            <person name="Patil P.B."/>
        </authorList>
    </citation>
    <scope>NUCLEOTIDE SEQUENCE [LARGE SCALE GENOMIC DNA]</scope>
    <source>
        <strain evidence="4 5">DSM 18941</strain>
    </source>
</reference>
<dbReference type="InterPro" id="IPR025105">
    <property type="entry name" value="DUF4010"/>
</dbReference>
<protein>
    <submittedName>
        <fullName evidence="4">Uncharacterized protein</fullName>
    </submittedName>
</protein>
<organism evidence="4 5">
    <name type="scientific">Stenotrophomonas terrae</name>
    <dbReference type="NCBI Taxonomy" id="405446"/>
    <lineage>
        <taxon>Bacteria</taxon>
        <taxon>Pseudomonadati</taxon>
        <taxon>Pseudomonadota</taxon>
        <taxon>Gammaproteobacteria</taxon>
        <taxon>Lysobacterales</taxon>
        <taxon>Lysobacteraceae</taxon>
        <taxon>Stenotrophomonas</taxon>
    </lineage>
</organism>
<dbReference type="RefSeq" id="WP_057629834.1">
    <property type="nucleotide sequence ID" value="NZ_LDJJ01000061.1"/>
</dbReference>
<feature type="transmembrane region" description="Helical" evidence="1">
    <location>
        <begin position="195"/>
        <end position="214"/>
    </location>
</feature>
<feature type="transmembrane region" description="Helical" evidence="1">
    <location>
        <begin position="387"/>
        <end position="409"/>
    </location>
</feature>
<dbReference type="Proteomes" id="UP000051863">
    <property type="component" value="Unassembled WGS sequence"/>
</dbReference>
<sequence>MDWNQAIHGLLTALGIGLLIGAVRERQHGGRTSLQAGVRTHALAALLGAAGLMLGQAVFVVALLAVAALAWTSYRVTSREDPGLTGEIALLITVLLGGLGMQQQALAAALGVVVAILLWAKAPLARLSREVISDQEVRDALLLAACALVVLPMLPDRAVDPWGVLVPSKLWQIVVLVMGVGMLGHIALRAVGARWGLPVAGFFSGFASSTAAVAGFGRGSRAAPGLVMPSVAAALLANLASLLLFAAVIGTSSPTLLKAAAWPLAAAALVLLLCSALGLRHVADEAVPQGPAAKAFQLKHALLIALVIAVVLLLSEGLRQLFGQAGALAGATIAALGELHAAAASIAGLTASGGLELAQARWGVVALLASASLAKSVLAFASGGGRYGAGVAFGLGAMVAAAVVVTWVVPG</sequence>
<evidence type="ECO:0000313" key="4">
    <source>
        <dbReference type="EMBL" id="KRG64608.1"/>
    </source>
</evidence>
<keyword evidence="1" id="KW-1133">Transmembrane helix</keyword>
<feature type="transmembrane region" description="Helical" evidence="1">
    <location>
        <begin position="6"/>
        <end position="23"/>
    </location>
</feature>
<evidence type="ECO:0000313" key="5">
    <source>
        <dbReference type="Proteomes" id="UP000051863"/>
    </source>
</evidence>
<keyword evidence="1" id="KW-0812">Transmembrane</keyword>
<dbReference type="PATRIC" id="fig|405446.3.peg.3125"/>
<keyword evidence="5" id="KW-1185">Reference proteome</keyword>
<feature type="transmembrane region" description="Helical" evidence="1">
    <location>
        <begin position="326"/>
        <end position="348"/>
    </location>
</feature>
<dbReference type="OrthoDB" id="9813718at2"/>
<proteinExistence type="predicted"/>
<feature type="domain" description="DUF4010" evidence="3">
    <location>
        <begin position="175"/>
        <end position="383"/>
    </location>
</feature>
<accession>A0A0R0C5I5</accession>
<feature type="transmembrane region" description="Helical" evidence="1">
    <location>
        <begin position="170"/>
        <end position="188"/>
    </location>
</feature>
<evidence type="ECO:0000259" key="2">
    <source>
        <dbReference type="Pfam" id="PF02308"/>
    </source>
</evidence>
<evidence type="ECO:0000256" key="1">
    <source>
        <dbReference type="SAM" id="Phobius"/>
    </source>
</evidence>
<feature type="transmembrane region" description="Helical" evidence="1">
    <location>
        <begin position="295"/>
        <end position="314"/>
    </location>
</feature>
<feature type="transmembrane region" description="Helical" evidence="1">
    <location>
        <begin position="261"/>
        <end position="283"/>
    </location>
</feature>
<feature type="transmembrane region" description="Helical" evidence="1">
    <location>
        <begin position="360"/>
        <end position="380"/>
    </location>
</feature>
<feature type="transmembrane region" description="Helical" evidence="1">
    <location>
        <begin position="226"/>
        <end position="249"/>
    </location>
</feature>
<dbReference type="PANTHER" id="PTHR39084">
    <property type="entry name" value="MEMBRANE PROTEIN-RELATED"/>
    <property type="match status" value="1"/>
</dbReference>
<dbReference type="InterPro" id="IPR049177">
    <property type="entry name" value="MgtC_SapB_SrpB_YhiD_N"/>
</dbReference>
<feature type="transmembrane region" description="Helical" evidence="1">
    <location>
        <begin position="43"/>
        <end position="68"/>
    </location>
</feature>
<dbReference type="Pfam" id="PF02308">
    <property type="entry name" value="MgtC"/>
    <property type="match status" value="1"/>
</dbReference>
<dbReference type="PANTHER" id="PTHR39084:SF1">
    <property type="entry name" value="DUF4010 DOMAIN-CONTAINING PROTEIN"/>
    <property type="match status" value="1"/>
</dbReference>
<name>A0A0R0C5I5_9GAMM</name>